<keyword evidence="4" id="KW-0808">Transferase</keyword>
<name>A0A0D3JM13_EMIH1</name>
<keyword evidence="5" id="KW-0949">S-adenosyl-L-methionine</keyword>
<organism evidence="10 11">
    <name type="scientific">Emiliania huxleyi (strain CCMP1516)</name>
    <dbReference type="NCBI Taxonomy" id="280463"/>
    <lineage>
        <taxon>Eukaryota</taxon>
        <taxon>Haptista</taxon>
        <taxon>Haptophyta</taxon>
        <taxon>Prymnesiophyceae</taxon>
        <taxon>Isochrysidales</taxon>
        <taxon>Noelaerhabdaceae</taxon>
        <taxon>Emiliania</taxon>
    </lineage>
</organism>
<protein>
    <recommendedName>
        <fullName evidence="2">tRNA (guanine(46)-N(7))-methyltransferase</fullName>
        <ecNumber evidence="2">2.1.1.33</ecNumber>
    </recommendedName>
</protein>
<evidence type="ECO:0000313" key="11">
    <source>
        <dbReference type="Proteomes" id="UP000013827"/>
    </source>
</evidence>
<evidence type="ECO:0000256" key="3">
    <source>
        <dbReference type="ARBA" id="ARBA00022603"/>
    </source>
</evidence>
<dbReference type="EC" id="2.1.1.33" evidence="2"/>
<feature type="compositionally biased region" description="Basic residues" evidence="9">
    <location>
        <begin position="570"/>
        <end position="581"/>
    </location>
</feature>
<reference evidence="10" key="2">
    <citation type="submission" date="2024-10" db="UniProtKB">
        <authorList>
            <consortium name="EnsemblProtists"/>
        </authorList>
    </citation>
    <scope>IDENTIFICATION</scope>
</reference>
<dbReference type="PROSITE" id="PS51625">
    <property type="entry name" value="SAM_MT_TRMB"/>
    <property type="match status" value="1"/>
</dbReference>
<dbReference type="Gene3D" id="3.40.50.150">
    <property type="entry name" value="Vaccinia Virus protein VP39"/>
    <property type="match status" value="1"/>
</dbReference>
<evidence type="ECO:0000256" key="9">
    <source>
        <dbReference type="SAM" id="MobiDB-lite"/>
    </source>
</evidence>
<dbReference type="PaxDb" id="2903-EOD24548"/>
<dbReference type="InterPro" id="IPR011990">
    <property type="entry name" value="TPR-like_helical_dom_sf"/>
</dbReference>
<dbReference type="EnsemblProtists" id="EOD24548">
    <property type="protein sequence ID" value="EOD24548"/>
    <property type="gene ID" value="EMIHUDRAFT_450511"/>
</dbReference>
<dbReference type="GeneID" id="17270094"/>
<accession>A0A0D3JM13</accession>
<dbReference type="RefSeq" id="XP_005776977.1">
    <property type="nucleotide sequence ID" value="XM_005776920.1"/>
</dbReference>
<proteinExistence type="predicted"/>
<keyword evidence="6" id="KW-0819">tRNA processing</keyword>
<feature type="region of interest" description="Disordered" evidence="9">
    <location>
        <begin position="13"/>
        <end position="46"/>
    </location>
</feature>
<dbReference type="PANTHER" id="PTHR47942:SF63">
    <property type="entry name" value="PENTATRICOPEPTIDE REPEAT-CONTAINING PROTEIN"/>
    <property type="match status" value="1"/>
</dbReference>
<dbReference type="eggNOG" id="ENOG502SB96">
    <property type="taxonomic scope" value="Eukaryota"/>
</dbReference>
<evidence type="ECO:0000256" key="5">
    <source>
        <dbReference type="ARBA" id="ARBA00022691"/>
    </source>
</evidence>
<dbReference type="PANTHER" id="PTHR47942">
    <property type="entry name" value="TETRATRICOPEPTIDE REPEAT (TPR)-LIKE SUPERFAMILY PROTEIN-RELATED"/>
    <property type="match status" value="1"/>
</dbReference>
<evidence type="ECO:0000256" key="4">
    <source>
        <dbReference type="ARBA" id="ARBA00022679"/>
    </source>
</evidence>
<feature type="compositionally biased region" description="Low complexity" evidence="9">
    <location>
        <begin position="23"/>
        <end position="35"/>
    </location>
</feature>
<dbReference type="SUPFAM" id="SSF53335">
    <property type="entry name" value="S-adenosyl-L-methionine-dependent methyltransferases"/>
    <property type="match status" value="1"/>
</dbReference>
<feature type="region of interest" description="Disordered" evidence="9">
    <location>
        <begin position="539"/>
        <end position="581"/>
    </location>
</feature>
<keyword evidence="7" id="KW-0677">Repeat</keyword>
<feature type="compositionally biased region" description="Low complexity" evidence="9">
    <location>
        <begin position="560"/>
        <end position="569"/>
    </location>
</feature>
<feature type="repeat" description="PPR" evidence="8">
    <location>
        <begin position="83"/>
        <end position="117"/>
    </location>
</feature>
<dbReference type="InterPro" id="IPR002885">
    <property type="entry name" value="PPR_rpt"/>
</dbReference>
<dbReference type="InterPro" id="IPR029063">
    <property type="entry name" value="SAM-dependent_MTases_sf"/>
</dbReference>
<evidence type="ECO:0000256" key="2">
    <source>
        <dbReference type="ARBA" id="ARBA00011977"/>
    </source>
</evidence>
<dbReference type="STRING" id="2903.R1CNN4"/>
<dbReference type="NCBIfam" id="TIGR00756">
    <property type="entry name" value="PPR"/>
    <property type="match status" value="1"/>
</dbReference>
<dbReference type="InterPro" id="IPR051222">
    <property type="entry name" value="PPR/CCM1_RNA-binding"/>
</dbReference>
<dbReference type="AlphaFoldDB" id="A0A0D3JM13"/>
<dbReference type="Proteomes" id="UP000013827">
    <property type="component" value="Unassembled WGS sequence"/>
</dbReference>
<dbReference type="GO" id="GO:0008176">
    <property type="term" value="F:tRNA (guanine(46)-N7)-methyltransferase activity"/>
    <property type="evidence" value="ECO:0007669"/>
    <property type="project" value="UniProtKB-EC"/>
</dbReference>
<keyword evidence="11" id="KW-1185">Reference proteome</keyword>
<dbReference type="InterPro" id="IPR003358">
    <property type="entry name" value="tRNA_(Gua-N-7)_MeTrfase_Trmb"/>
</dbReference>
<dbReference type="KEGG" id="ehx:EMIHUDRAFT_450511"/>
<dbReference type="PROSITE" id="PS51375">
    <property type="entry name" value="PPR"/>
    <property type="match status" value="1"/>
</dbReference>
<evidence type="ECO:0000256" key="7">
    <source>
        <dbReference type="ARBA" id="ARBA00022737"/>
    </source>
</evidence>
<dbReference type="Pfam" id="PF01535">
    <property type="entry name" value="PPR"/>
    <property type="match status" value="1"/>
</dbReference>
<evidence type="ECO:0000256" key="1">
    <source>
        <dbReference type="ARBA" id="ARBA00000142"/>
    </source>
</evidence>
<dbReference type="Gene3D" id="1.25.40.10">
    <property type="entry name" value="Tetratricopeptide repeat domain"/>
    <property type="match status" value="1"/>
</dbReference>
<sequence length="581" mass="59129">MLARYLALRQDLDRHHTRRRGGASAAAADASAPAPGTAPPPPPAANAKAARQLNRLLSQLAKRKQLSTCRSTFAAGAAAGTVDAWSHAILINAYANCGDGASALKALGEMRACGHRPCVFSYTAALKAPCGEGNLEAASALLGEMEADFAAAAAEEAPAGAGRTDGGAVGRASGGGGSAVAGGDFMPSVRTANTYFRGCLVRGGAAEARALLGRLGRDGVWRAVSPDASSHEYALSELEALEAFAAAGVRSGGEGAEAMRLLLRRLVPLPRGDVPAAAAAKSAEARLLRGFGLARWCGKLERAGEGEGDAERRAVRRHMRRTFRQPAGFPVGGTALACPPAGGVGAESGLDASGVPGVRWLGLELMARRLQQRAYAAAARVALSGTPNAAVLIGSAADALGRWLPRGSLDAIYVNHPEPPQQAAAPGAADAADAGAEAAPEAAHMLDAPTLAAAAAALRPGGTLTVVTDNAWYAELLLGLLSSHGGFGPPPDSHPPRDATLAEGASSYFDRMWRTGLSLHSSAEQRYVLHVAAARPVAHPEGGLPHARPLEGRAAGGGATLANAAAPPARKGKKRRRADTV</sequence>
<keyword evidence="3" id="KW-0489">Methyltransferase</keyword>
<evidence type="ECO:0000313" key="10">
    <source>
        <dbReference type="EnsemblProtists" id="EOD24548"/>
    </source>
</evidence>
<reference evidence="11" key="1">
    <citation type="journal article" date="2013" name="Nature">
        <title>Pan genome of the phytoplankton Emiliania underpins its global distribution.</title>
        <authorList>
            <person name="Read B.A."/>
            <person name="Kegel J."/>
            <person name="Klute M.J."/>
            <person name="Kuo A."/>
            <person name="Lefebvre S.C."/>
            <person name="Maumus F."/>
            <person name="Mayer C."/>
            <person name="Miller J."/>
            <person name="Monier A."/>
            <person name="Salamov A."/>
            <person name="Young J."/>
            <person name="Aguilar M."/>
            <person name="Claverie J.M."/>
            <person name="Frickenhaus S."/>
            <person name="Gonzalez K."/>
            <person name="Herman E.K."/>
            <person name="Lin Y.C."/>
            <person name="Napier J."/>
            <person name="Ogata H."/>
            <person name="Sarno A.F."/>
            <person name="Shmutz J."/>
            <person name="Schroeder D."/>
            <person name="de Vargas C."/>
            <person name="Verret F."/>
            <person name="von Dassow P."/>
            <person name="Valentin K."/>
            <person name="Van de Peer Y."/>
            <person name="Wheeler G."/>
            <person name="Dacks J.B."/>
            <person name="Delwiche C.F."/>
            <person name="Dyhrman S.T."/>
            <person name="Glockner G."/>
            <person name="John U."/>
            <person name="Richards T."/>
            <person name="Worden A.Z."/>
            <person name="Zhang X."/>
            <person name="Grigoriev I.V."/>
            <person name="Allen A.E."/>
            <person name="Bidle K."/>
            <person name="Borodovsky M."/>
            <person name="Bowler C."/>
            <person name="Brownlee C."/>
            <person name="Cock J.M."/>
            <person name="Elias M."/>
            <person name="Gladyshev V.N."/>
            <person name="Groth M."/>
            <person name="Guda C."/>
            <person name="Hadaegh A."/>
            <person name="Iglesias-Rodriguez M.D."/>
            <person name="Jenkins J."/>
            <person name="Jones B.M."/>
            <person name="Lawson T."/>
            <person name="Leese F."/>
            <person name="Lindquist E."/>
            <person name="Lobanov A."/>
            <person name="Lomsadze A."/>
            <person name="Malik S.B."/>
            <person name="Marsh M.E."/>
            <person name="Mackinder L."/>
            <person name="Mock T."/>
            <person name="Mueller-Roeber B."/>
            <person name="Pagarete A."/>
            <person name="Parker M."/>
            <person name="Probert I."/>
            <person name="Quesneville H."/>
            <person name="Raines C."/>
            <person name="Rensing S.A."/>
            <person name="Riano-Pachon D.M."/>
            <person name="Richier S."/>
            <person name="Rokitta S."/>
            <person name="Shiraiwa Y."/>
            <person name="Soanes D.M."/>
            <person name="van der Giezen M."/>
            <person name="Wahlund T.M."/>
            <person name="Williams B."/>
            <person name="Wilson W."/>
            <person name="Wolfe G."/>
            <person name="Wurch L.L."/>
        </authorList>
    </citation>
    <scope>NUCLEOTIDE SEQUENCE</scope>
</reference>
<evidence type="ECO:0000256" key="8">
    <source>
        <dbReference type="PROSITE-ProRule" id="PRU00708"/>
    </source>
</evidence>
<evidence type="ECO:0000256" key="6">
    <source>
        <dbReference type="ARBA" id="ARBA00022694"/>
    </source>
</evidence>
<comment type="catalytic activity">
    <reaction evidence="1">
        <text>guanosine(46) in tRNA + S-adenosyl-L-methionine = N(7)-methylguanosine(46) in tRNA + S-adenosyl-L-homocysteine</text>
        <dbReference type="Rhea" id="RHEA:42708"/>
        <dbReference type="Rhea" id="RHEA-COMP:10188"/>
        <dbReference type="Rhea" id="RHEA-COMP:10189"/>
        <dbReference type="ChEBI" id="CHEBI:57856"/>
        <dbReference type="ChEBI" id="CHEBI:59789"/>
        <dbReference type="ChEBI" id="CHEBI:74269"/>
        <dbReference type="ChEBI" id="CHEBI:74480"/>
        <dbReference type="EC" id="2.1.1.33"/>
    </reaction>
</comment>
<dbReference type="HOGENOM" id="CLU_469668_0_0_1"/>